<dbReference type="AlphaFoldDB" id="A0A371P1X2"/>
<dbReference type="Proteomes" id="UP000265581">
    <property type="component" value="Unassembled WGS sequence"/>
</dbReference>
<evidence type="ECO:0000256" key="3">
    <source>
        <dbReference type="ARBA" id="ARBA00013368"/>
    </source>
</evidence>
<gene>
    <name evidence="6" type="ORF">DX116_12180</name>
</gene>
<protein>
    <recommendedName>
        <fullName evidence="3">Nuclease SbcCD subunit C</fullName>
    </recommendedName>
</protein>
<dbReference type="GO" id="GO:0016887">
    <property type="term" value="F:ATP hydrolysis activity"/>
    <property type="evidence" value="ECO:0007669"/>
    <property type="project" value="InterPro"/>
</dbReference>
<dbReference type="EMBL" id="QUBR01000002">
    <property type="protein sequence ID" value="REK69943.1"/>
    <property type="molecule type" value="Genomic_DNA"/>
</dbReference>
<dbReference type="SUPFAM" id="SSF52540">
    <property type="entry name" value="P-loop containing nucleoside triphosphate hydrolases"/>
    <property type="match status" value="1"/>
</dbReference>
<dbReference type="GO" id="GO:0006302">
    <property type="term" value="P:double-strand break repair"/>
    <property type="evidence" value="ECO:0007669"/>
    <property type="project" value="InterPro"/>
</dbReference>
<dbReference type="InterPro" id="IPR027417">
    <property type="entry name" value="P-loop_NTPase"/>
</dbReference>
<evidence type="ECO:0000313" key="7">
    <source>
        <dbReference type="Proteomes" id="UP000265581"/>
    </source>
</evidence>
<dbReference type="PANTHER" id="PTHR32114:SF2">
    <property type="entry name" value="ABC TRANSPORTER ABCH.3"/>
    <property type="match status" value="1"/>
</dbReference>
<name>A0A371P1X2_9ACTN</name>
<comment type="similarity">
    <text evidence="1">Belongs to the SMC family. SbcC subfamily.</text>
</comment>
<evidence type="ECO:0000259" key="5">
    <source>
        <dbReference type="Pfam" id="PF13476"/>
    </source>
</evidence>
<organism evidence="6 7">
    <name type="scientific">Aeromicrobium endophyticum</name>
    <dbReference type="NCBI Taxonomy" id="2292704"/>
    <lineage>
        <taxon>Bacteria</taxon>
        <taxon>Bacillati</taxon>
        <taxon>Actinomycetota</taxon>
        <taxon>Actinomycetes</taxon>
        <taxon>Propionibacteriales</taxon>
        <taxon>Nocardioidaceae</taxon>
        <taxon>Aeromicrobium</taxon>
    </lineage>
</organism>
<evidence type="ECO:0000313" key="6">
    <source>
        <dbReference type="EMBL" id="REK69943.1"/>
    </source>
</evidence>
<dbReference type="Gene3D" id="3.40.50.300">
    <property type="entry name" value="P-loop containing nucleotide triphosphate hydrolases"/>
    <property type="match status" value="2"/>
</dbReference>
<comment type="subunit">
    <text evidence="2">Heterodimer of SbcC and SbcD.</text>
</comment>
<dbReference type="PANTHER" id="PTHR32114">
    <property type="entry name" value="ABC TRANSPORTER ABCH.3"/>
    <property type="match status" value="1"/>
</dbReference>
<dbReference type="Pfam" id="PF13476">
    <property type="entry name" value="AAA_23"/>
    <property type="match status" value="1"/>
</dbReference>
<evidence type="ECO:0000256" key="1">
    <source>
        <dbReference type="ARBA" id="ARBA00006930"/>
    </source>
</evidence>
<keyword evidence="4" id="KW-0175">Coiled coil</keyword>
<feature type="domain" description="Rad50/SbcC-type AAA" evidence="5">
    <location>
        <begin position="6"/>
        <end position="193"/>
    </location>
</feature>
<reference evidence="6 7" key="1">
    <citation type="submission" date="2018-08" db="EMBL/GenBank/DDBJ databases">
        <title>Aeromicrobium sp. M2KJ-4, whole genome shotgun sequence.</title>
        <authorList>
            <person name="Tuo L."/>
        </authorList>
    </citation>
    <scope>NUCLEOTIDE SEQUENCE [LARGE SCALE GENOMIC DNA]</scope>
    <source>
        <strain evidence="6 7">M2KJ-4</strain>
    </source>
</reference>
<sequence length="992" mass="107135">MKIHQVTMTGFGPYRDTEVVDFDAFDDDGIFLITGRTGAGKTSILDAVTYALFGSIPRYEGGAGEKVRSDHIGPTDPCQVTIELSTADGRFRVTRSPAYQRPKQRGTGTTTAPPTFELARLVGDGWEVVESKTGNAEVRIEEIVRLSAKQFQQVILLAQGQFQEFLVATSDKRRELLRMLFDTRRFADYSEALDARARTLGERLASSSTAIGTYSASLAGETQHELPDTVDTTTGEGVEAWVDDVVRQHADVLEQAMTERQATGAALELARVAFDEARSIRERQDRRAEMLRRQADLELVRPEIDELRLRLAEATRAAHVWHRVEAEREARRAHHDAQLRHRTADESFRRLLPDEATDPDTLAGSVQQWSELVGSLRDSADREKGLGGLAEAVRVAADALATFDEQVELDAQARVDLRAERETVRATLPALDERAAALRGVEQAVTSLRARLTAAETADRTAVEIDEAQQRQLDAGREVTQASTRRDDLRARQRAGFAGVLAQRLEPDEPCPVCGSSAHPAPAVLTEGHVDDGDVEQAEADYVRAVRRSQKCDGEVDDLTKRLAAEREAAGDETSPVLQSLVDDAEAAVAGAEAAVAERAVAQQTLERLTADIDALTERIASAQQRRAALVAAEAAATTTHDDTMRSLDAARGDHESVADRLATVSAHVRAGRALLETAAALSDSAEHAESARQLLAAALVEHEIADAAAAEAARLQPREQAALEARVADHDTETRSVASILASSDLHDLPGDLVELDLPRGAFAAADAADKQALAAESTARQRRSTVDRLAAQIHEALAAAGTLREEHAVVHRLASTVRGQNPNTMKMALETFALAAELEEIVRAANARLVHMTGGRYEFLHSDALAGRGAQSGLALDVLDAFTGETRPPQSLSGGEKFQASLALALGLAEVLTNRAGGIRLDTLFIDEGFGSLDADTLETTMATLDDLREGGRTIGLISHVEAMKESIPAQLFVDQTDGGWSTIRTSRPT</sequence>
<dbReference type="Pfam" id="PF13558">
    <property type="entry name" value="SbcC_Walker_B"/>
    <property type="match status" value="1"/>
</dbReference>
<dbReference type="OrthoDB" id="9795626at2"/>
<accession>A0A371P1X2</accession>
<dbReference type="InterPro" id="IPR038729">
    <property type="entry name" value="Rad50/SbcC_AAA"/>
</dbReference>
<dbReference type="RefSeq" id="WP_119704540.1">
    <property type="nucleotide sequence ID" value="NZ_JBHSOI010000002.1"/>
</dbReference>
<feature type="coiled-coil region" evidence="4">
    <location>
        <begin position="592"/>
        <end position="633"/>
    </location>
</feature>
<comment type="caution">
    <text evidence="6">The sequence shown here is derived from an EMBL/GenBank/DDBJ whole genome shotgun (WGS) entry which is preliminary data.</text>
</comment>
<keyword evidence="7" id="KW-1185">Reference proteome</keyword>
<evidence type="ECO:0000256" key="2">
    <source>
        <dbReference type="ARBA" id="ARBA00011322"/>
    </source>
</evidence>
<proteinExistence type="inferred from homology"/>
<evidence type="ECO:0000256" key="4">
    <source>
        <dbReference type="SAM" id="Coils"/>
    </source>
</evidence>